<dbReference type="EMBL" id="CP001700">
    <property type="protein sequence ID" value="ACU70854.1"/>
    <property type="molecule type" value="Genomic_DNA"/>
</dbReference>
<evidence type="ECO:0000313" key="2">
    <source>
        <dbReference type="EMBL" id="ACU70854.1"/>
    </source>
</evidence>
<dbReference type="eggNOG" id="COG5607">
    <property type="taxonomic scope" value="Bacteria"/>
</dbReference>
<dbReference type="PANTHER" id="PTHR39339">
    <property type="entry name" value="SLR1444 PROTEIN"/>
    <property type="match status" value="1"/>
</dbReference>
<dbReference type="PROSITE" id="PS51708">
    <property type="entry name" value="CHAD"/>
    <property type="match status" value="1"/>
</dbReference>
<dbReference type="AlphaFoldDB" id="C7QEG3"/>
<dbReference type="Gene3D" id="1.40.20.10">
    <property type="entry name" value="CHAD domain"/>
    <property type="match status" value="1"/>
</dbReference>
<sequence length="272" mass="29894">MTHGMSLLTSLQSKADALATLEPDVRADAPDAVHQMRVAARTLRANLRTFEDVLPSTKKRLGLIEELGWLGDALGPAREAEVLAELVLDLLKRTPSEYVLGPVKQRVEAVFALERESALGVVTDALDSPRYRSLLKSLDAYFRTAKPGKDPDLSRLHKKVRKRMRAALPMPHGAERDTAMHDARKAARRARYAAEALGLPDAKPIKALQDVLGEEHDRVVTAAALTDLAAGAHQAGEDAFTYGVLLGLVRCDSRDFDRQVRKAWKAARPSLR</sequence>
<feature type="domain" description="CHAD" evidence="1">
    <location>
        <begin position="1"/>
        <end position="265"/>
    </location>
</feature>
<dbReference type="STRING" id="479433.Caci_1934"/>
<reference evidence="2 3" key="1">
    <citation type="journal article" date="2009" name="Stand. Genomic Sci.">
        <title>Complete genome sequence of Catenulispora acidiphila type strain (ID 139908).</title>
        <authorList>
            <person name="Copeland A."/>
            <person name="Lapidus A."/>
            <person name="Glavina Del Rio T."/>
            <person name="Nolan M."/>
            <person name="Lucas S."/>
            <person name="Chen F."/>
            <person name="Tice H."/>
            <person name="Cheng J.F."/>
            <person name="Bruce D."/>
            <person name="Goodwin L."/>
            <person name="Pitluck S."/>
            <person name="Mikhailova N."/>
            <person name="Pati A."/>
            <person name="Ivanova N."/>
            <person name="Mavromatis K."/>
            <person name="Chen A."/>
            <person name="Palaniappan K."/>
            <person name="Chain P."/>
            <person name="Land M."/>
            <person name="Hauser L."/>
            <person name="Chang Y.J."/>
            <person name="Jeffries C.D."/>
            <person name="Chertkov O."/>
            <person name="Brettin T."/>
            <person name="Detter J.C."/>
            <person name="Han C."/>
            <person name="Ali Z."/>
            <person name="Tindall B.J."/>
            <person name="Goker M."/>
            <person name="Bristow J."/>
            <person name="Eisen J.A."/>
            <person name="Markowitz V."/>
            <person name="Hugenholtz P."/>
            <person name="Kyrpides N.C."/>
            <person name="Klenk H.P."/>
        </authorList>
    </citation>
    <scope>NUCLEOTIDE SEQUENCE [LARGE SCALE GENOMIC DNA]</scope>
    <source>
        <strain evidence="3">DSM 44928 / JCM 14897 / NBRC 102108 / NRRL B-24433 / ID139908</strain>
    </source>
</reference>
<dbReference type="KEGG" id="cai:Caci_1934"/>
<dbReference type="HOGENOM" id="CLU_026984_0_1_11"/>
<dbReference type="Proteomes" id="UP000000851">
    <property type="component" value="Chromosome"/>
</dbReference>
<keyword evidence="3" id="KW-1185">Reference proteome</keyword>
<dbReference type="OrthoDB" id="9777271at2"/>
<name>C7QEG3_CATAD</name>
<protein>
    <submittedName>
        <fullName evidence="2">CHAD domain containing protein</fullName>
    </submittedName>
</protein>
<evidence type="ECO:0000259" key="1">
    <source>
        <dbReference type="PROSITE" id="PS51708"/>
    </source>
</evidence>
<dbReference type="InParanoid" id="C7QEG3"/>
<dbReference type="InterPro" id="IPR007899">
    <property type="entry name" value="CHAD_dom"/>
</dbReference>
<dbReference type="Pfam" id="PF05235">
    <property type="entry name" value="CHAD"/>
    <property type="match status" value="1"/>
</dbReference>
<accession>C7QEG3</accession>
<organism evidence="2 3">
    <name type="scientific">Catenulispora acidiphila (strain DSM 44928 / JCM 14897 / NBRC 102108 / NRRL B-24433 / ID139908)</name>
    <dbReference type="NCBI Taxonomy" id="479433"/>
    <lineage>
        <taxon>Bacteria</taxon>
        <taxon>Bacillati</taxon>
        <taxon>Actinomycetota</taxon>
        <taxon>Actinomycetes</taxon>
        <taxon>Catenulisporales</taxon>
        <taxon>Catenulisporaceae</taxon>
        <taxon>Catenulispora</taxon>
    </lineage>
</organism>
<dbReference type="SMART" id="SM00880">
    <property type="entry name" value="CHAD"/>
    <property type="match status" value="1"/>
</dbReference>
<dbReference type="InterPro" id="IPR038186">
    <property type="entry name" value="CHAD_dom_sf"/>
</dbReference>
<gene>
    <name evidence="2" type="ordered locus">Caci_1934</name>
</gene>
<dbReference type="PANTHER" id="PTHR39339:SF1">
    <property type="entry name" value="CHAD DOMAIN-CONTAINING PROTEIN"/>
    <property type="match status" value="1"/>
</dbReference>
<proteinExistence type="predicted"/>
<evidence type="ECO:0000313" key="3">
    <source>
        <dbReference type="Proteomes" id="UP000000851"/>
    </source>
</evidence>